<dbReference type="SMART" id="SM00855">
    <property type="entry name" value="PGAM"/>
    <property type="match status" value="1"/>
</dbReference>
<name>A0A6J7S9D1_9ZZZZ</name>
<dbReference type="PANTHER" id="PTHR48100">
    <property type="entry name" value="BROAD-SPECIFICITY PHOSPHATASE YOR283W-RELATED"/>
    <property type="match status" value="1"/>
</dbReference>
<organism evidence="6">
    <name type="scientific">freshwater metagenome</name>
    <dbReference type="NCBI Taxonomy" id="449393"/>
    <lineage>
        <taxon>unclassified sequences</taxon>
        <taxon>metagenomes</taxon>
        <taxon>ecological metagenomes</taxon>
    </lineage>
</organism>
<dbReference type="PANTHER" id="PTHR48100:SF62">
    <property type="entry name" value="GLUCOSYL-3-PHOSPHOGLYCERATE PHOSPHATASE"/>
    <property type="match status" value="1"/>
</dbReference>
<evidence type="ECO:0000313" key="2">
    <source>
        <dbReference type="EMBL" id="CAB4777734.1"/>
    </source>
</evidence>
<dbReference type="SUPFAM" id="SSF53254">
    <property type="entry name" value="Phosphoglycerate mutase-like"/>
    <property type="match status" value="1"/>
</dbReference>
<gene>
    <name evidence="1" type="ORF">UFOPK2658_01956</name>
    <name evidence="2" type="ORF">UFOPK2880_01223</name>
    <name evidence="3" type="ORF">UFOPK3004_01573</name>
    <name evidence="4" type="ORF">UFOPK3304_01358</name>
    <name evidence="5" type="ORF">UFOPK3494_01089</name>
    <name evidence="6" type="ORF">UFOPK4134_01772</name>
</gene>
<dbReference type="InterPro" id="IPR029033">
    <property type="entry name" value="His_PPase_superfam"/>
</dbReference>
<dbReference type="GO" id="GO:0016791">
    <property type="term" value="F:phosphatase activity"/>
    <property type="evidence" value="ECO:0007669"/>
    <property type="project" value="TreeGrafter"/>
</dbReference>
<evidence type="ECO:0000313" key="1">
    <source>
        <dbReference type="EMBL" id="CAB4735382.1"/>
    </source>
</evidence>
<evidence type="ECO:0000313" key="3">
    <source>
        <dbReference type="EMBL" id="CAB4816366.1"/>
    </source>
</evidence>
<dbReference type="EMBL" id="CAFBPS010000207">
    <property type="protein sequence ID" value="CAB5037532.1"/>
    <property type="molecule type" value="Genomic_DNA"/>
</dbReference>
<dbReference type="EMBL" id="CAEZZP010000081">
    <property type="protein sequence ID" value="CAB4777734.1"/>
    <property type="molecule type" value="Genomic_DNA"/>
</dbReference>
<protein>
    <submittedName>
        <fullName evidence="6">Unannotated protein</fullName>
    </submittedName>
</protein>
<dbReference type="EMBL" id="CAFBMF010000069">
    <property type="protein sequence ID" value="CAB4903848.1"/>
    <property type="molecule type" value="Genomic_DNA"/>
</dbReference>
<dbReference type="AlphaFoldDB" id="A0A6J7S9D1"/>
<dbReference type="Gene3D" id="3.40.50.1240">
    <property type="entry name" value="Phosphoglycerate mutase-like"/>
    <property type="match status" value="1"/>
</dbReference>
<evidence type="ECO:0000313" key="5">
    <source>
        <dbReference type="EMBL" id="CAB4903848.1"/>
    </source>
</evidence>
<evidence type="ECO:0000313" key="4">
    <source>
        <dbReference type="EMBL" id="CAB4877543.1"/>
    </source>
</evidence>
<proteinExistence type="predicted"/>
<dbReference type="Pfam" id="PF00300">
    <property type="entry name" value="His_Phos_1"/>
    <property type="match status" value="1"/>
</dbReference>
<accession>A0A6J7S9D1</accession>
<sequence length="198" mass="21508">MSGSIIIVRHGRTEFNATGRLQGRIDNPLDEVGLAQAEAVAAYLQPELLPDTLFVCSPLLRARQTATAIVNRVGSSFDIDERWIELDYGSYEGLRQAEVPSDVWREWKNDNDFAAPQGESLNQVQRRVALACDDLAQRLNGRTAVVVSHVSPIKSAVAWALGVDASVGWKTQLSTASITRISVSSTGAALTAFNEVAR</sequence>
<dbReference type="CDD" id="cd07067">
    <property type="entry name" value="HP_PGM_like"/>
    <property type="match status" value="1"/>
</dbReference>
<dbReference type="EMBL" id="CAFAAL010000185">
    <property type="protein sequence ID" value="CAB4816366.1"/>
    <property type="molecule type" value="Genomic_DNA"/>
</dbReference>
<dbReference type="InterPro" id="IPR050275">
    <property type="entry name" value="PGM_Phosphatase"/>
</dbReference>
<dbReference type="EMBL" id="CAFBLJ010000080">
    <property type="protein sequence ID" value="CAB4877543.1"/>
    <property type="molecule type" value="Genomic_DNA"/>
</dbReference>
<dbReference type="GO" id="GO:0005737">
    <property type="term" value="C:cytoplasm"/>
    <property type="evidence" value="ECO:0007669"/>
    <property type="project" value="TreeGrafter"/>
</dbReference>
<dbReference type="EMBL" id="CAEZYH010000155">
    <property type="protein sequence ID" value="CAB4735382.1"/>
    <property type="molecule type" value="Genomic_DNA"/>
</dbReference>
<reference evidence="6" key="1">
    <citation type="submission" date="2020-05" db="EMBL/GenBank/DDBJ databases">
        <authorList>
            <person name="Chiriac C."/>
            <person name="Salcher M."/>
            <person name="Ghai R."/>
            <person name="Kavagutti S V."/>
        </authorList>
    </citation>
    <scope>NUCLEOTIDE SEQUENCE</scope>
</reference>
<dbReference type="InterPro" id="IPR013078">
    <property type="entry name" value="His_Pase_superF_clade-1"/>
</dbReference>
<evidence type="ECO:0000313" key="6">
    <source>
        <dbReference type="EMBL" id="CAB5037532.1"/>
    </source>
</evidence>